<keyword evidence="4" id="KW-0804">Transcription</keyword>
<dbReference type="GO" id="GO:0003677">
    <property type="term" value="F:DNA binding"/>
    <property type="evidence" value="ECO:0007669"/>
    <property type="project" value="TreeGrafter"/>
</dbReference>
<dbReference type="PANTHER" id="PTHR15138">
    <property type="entry name" value="TRANSCRIPTION INITIATION FACTOR TFIID SUBUNIT 4"/>
    <property type="match status" value="1"/>
</dbReference>
<dbReference type="AlphaFoldDB" id="A0AAP0BTJ7"/>
<name>A0AAP0BTJ7_9ASPA</name>
<evidence type="ECO:0000256" key="5">
    <source>
        <dbReference type="ARBA" id="ARBA00023242"/>
    </source>
</evidence>
<dbReference type="GO" id="GO:0006367">
    <property type="term" value="P:transcription initiation at RNA polymerase II promoter"/>
    <property type="evidence" value="ECO:0007669"/>
    <property type="project" value="TreeGrafter"/>
</dbReference>
<dbReference type="PANTHER" id="PTHR15138:SF14">
    <property type="entry name" value="TRANSCRIPTION INITIATION FACTOR TFIID SUBUNIT 4"/>
    <property type="match status" value="1"/>
</dbReference>
<comment type="caution">
    <text evidence="7">The sequence shown here is derived from an EMBL/GenBank/DDBJ whole genome shotgun (WGS) entry which is preliminary data.</text>
</comment>
<evidence type="ECO:0000313" key="8">
    <source>
        <dbReference type="Proteomes" id="UP001418222"/>
    </source>
</evidence>
<accession>A0AAP0BTJ7</accession>
<dbReference type="GO" id="GO:0005669">
    <property type="term" value="C:transcription factor TFIID complex"/>
    <property type="evidence" value="ECO:0007669"/>
    <property type="project" value="InterPro"/>
</dbReference>
<evidence type="ECO:0000313" key="7">
    <source>
        <dbReference type="EMBL" id="KAK8950662.1"/>
    </source>
</evidence>
<proteinExistence type="inferred from homology"/>
<keyword evidence="8" id="KW-1185">Reference proteome</keyword>
<keyword evidence="5" id="KW-0539">Nucleus</keyword>
<evidence type="ECO:0000256" key="2">
    <source>
        <dbReference type="ARBA" id="ARBA00006178"/>
    </source>
</evidence>
<protein>
    <recommendedName>
        <fullName evidence="6">Transcription initiation factor TFIID component TAF4 C-terminal domain-containing protein</fullName>
    </recommendedName>
</protein>
<dbReference type="InterPro" id="IPR045144">
    <property type="entry name" value="TAF4"/>
</dbReference>
<reference evidence="7 8" key="1">
    <citation type="journal article" date="2022" name="Nat. Plants">
        <title>Genomes of leafy and leafless Platanthera orchids illuminate the evolution of mycoheterotrophy.</title>
        <authorList>
            <person name="Li M.H."/>
            <person name="Liu K.W."/>
            <person name="Li Z."/>
            <person name="Lu H.C."/>
            <person name="Ye Q.L."/>
            <person name="Zhang D."/>
            <person name="Wang J.Y."/>
            <person name="Li Y.F."/>
            <person name="Zhong Z.M."/>
            <person name="Liu X."/>
            <person name="Yu X."/>
            <person name="Liu D.K."/>
            <person name="Tu X.D."/>
            <person name="Liu B."/>
            <person name="Hao Y."/>
            <person name="Liao X.Y."/>
            <person name="Jiang Y.T."/>
            <person name="Sun W.H."/>
            <person name="Chen J."/>
            <person name="Chen Y.Q."/>
            <person name="Ai Y."/>
            <person name="Zhai J.W."/>
            <person name="Wu S.S."/>
            <person name="Zhou Z."/>
            <person name="Hsiao Y.Y."/>
            <person name="Wu W.L."/>
            <person name="Chen Y.Y."/>
            <person name="Lin Y.F."/>
            <person name="Hsu J.L."/>
            <person name="Li C.Y."/>
            <person name="Wang Z.W."/>
            <person name="Zhao X."/>
            <person name="Zhong W.Y."/>
            <person name="Ma X.K."/>
            <person name="Ma L."/>
            <person name="Huang J."/>
            <person name="Chen G.Z."/>
            <person name="Huang M.Z."/>
            <person name="Huang L."/>
            <person name="Peng D.H."/>
            <person name="Luo Y.B."/>
            <person name="Zou S.Q."/>
            <person name="Chen S.P."/>
            <person name="Lan S."/>
            <person name="Tsai W.C."/>
            <person name="Van de Peer Y."/>
            <person name="Liu Z.J."/>
        </authorList>
    </citation>
    <scope>NUCLEOTIDE SEQUENCE [LARGE SCALE GENOMIC DNA]</scope>
    <source>
        <strain evidence="7">Lor287</strain>
    </source>
</reference>
<comment type="subcellular location">
    <subcellularLocation>
        <location evidence="1">Nucleus</location>
    </subcellularLocation>
</comment>
<dbReference type="EMBL" id="JBBWWQ010000003">
    <property type="protein sequence ID" value="KAK8950662.1"/>
    <property type="molecule type" value="Genomic_DNA"/>
</dbReference>
<dbReference type="Proteomes" id="UP001418222">
    <property type="component" value="Unassembled WGS sequence"/>
</dbReference>
<comment type="similarity">
    <text evidence="2">Belongs to the TAF4 family.</text>
</comment>
<keyword evidence="3" id="KW-0805">Transcription regulation</keyword>
<evidence type="ECO:0000256" key="1">
    <source>
        <dbReference type="ARBA" id="ARBA00004123"/>
    </source>
</evidence>
<feature type="domain" description="Transcription initiation factor TFIID component TAF4 C-terminal" evidence="6">
    <location>
        <begin position="37"/>
        <end position="88"/>
    </location>
</feature>
<evidence type="ECO:0000259" key="6">
    <source>
        <dbReference type="Pfam" id="PF05236"/>
    </source>
</evidence>
<evidence type="ECO:0000256" key="4">
    <source>
        <dbReference type="ARBA" id="ARBA00023163"/>
    </source>
</evidence>
<dbReference type="GO" id="GO:0016251">
    <property type="term" value="F:RNA polymerase II general transcription initiation factor activity"/>
    <property type="evidence" value="ECO:0007669"/>
    <property type="project" value="TreeGrafter"/>
</dbReference>
<dbReference type="InterPro" id="IPR007900">
    <property type="entry name" value="TAF4_C"/>
</dbReference>
<gene>
    <name evidence="7" type="ORF">KSP39_PZI004059</name>
</gene>
<evidence type="ECO:0000256" key="3">
    <source>
        <dbReference type="ARBA" id="ARBA00023015"/>
    </source>
</evidence>
<organism evidence="7 8">
    <name type="scientific">Platanthera zijinensis</name>
    <dbReference type="NCBI Taxonomy" id="2320716"/>
    <lineage>
        <taxon>Eukaryota</taxon>
        <taxon>Viridiplantae</taxon>
        <taxon>Streptophyta</taxon>
        <taxon>Embryophyta</taxon>
        <taxon>Tracheophyta</taxon>
        <taxon>Spermatophyta</taxon>
        <taxon>Magnoliopsida</taxon>
        <taxon>Liliopsida</taxon>
        <taxon>Asparagales</taxon>
        <taxon>Orchidaceae</taxon>
        <taxon>Orchidoideae</taxon>
        <taxon>Orchideae</taxon>
        <taxon>Orchidinae</taxon>
        <taxon>Platanthera</taxon>
    </lineage>
</organism>
<dbReference type="Pfam" id="PF05236">
    <property type="entry name" value="TAF4"/>
    <property type="match status" value="1"/>
</dbReference>
<sequence>MVGLKILRAHIISFKVHPLASPDKIVLFKDSISIDQLNDVTAVSGVNLREEDEQLLCAPKDESPASEASRRVVQEEEERLILQRGGVVEQIIYYPQPTCWSHPGPNSNRINLFQEILGQIRDIIFWRNSSFQERIDDPSN</sequence>